<keyword evidence="1" id="KW-0472">Membrane</keyword>
<evidence type="ECO:0000313" key="3">
    <source>
        <dbReference type="Proteomes" id="UP001589610"/>
    </source>
</evidence>
<evidence type="ECO:0000313" key="2">
    <source>
        <dbReference type="EMBL" id="MFB9675392.1"/>
    </source>
</evidence>
<dbReference type="RefSeq" id="WP_386155298.1">
    <property type="nucleotide sequence ID" value="NZ_JBHMBS010000003.1"/>
</dbReference>
<protein>
    <recommendedName>
        <fullName evidence="4">DUF2079 domain-containing protein</fullName>
    </recommendedName>
</protein>
<name>A0ABV5T8L0_9ACTN</name>
<feature type="transmembrane region" description="Helical" evidence="1">
    <location>
        <begin position="70"/>
        <end position="91"/>
    </location>
</feature>
<feature type="transmembrane region" description="Helical" evidence="1">
    <location>
        <begin position="327"/>
        <end position="349"/>
    </location>
</feature>
<comment type="caution">
    <text evidence="2">The sequence shown here is derived from an EMBL/GenBank/DDBJ whole genome shotgun (WGS) entry which is preliminary data.</text>
</comment>
<accession>A0ABV5T8L0</accession>
<feature type="transmembrane region" description="Helical" evidence="1">
    <location>
        <begin position="161"/>
        <end position="191"/>
    </location>
</feature>
<dbReference type="EMBL" id="JBHMBS010000003">
    <property type="protein sequence ID" value="MFB9675392.1"/>
    <property type="molecule type" value="Genomic_DNA"/>
</dbReference>
<feature type="transmembrane region" description="Helical" evidence="1">
    <location>
        <begin position="197"/>
        <end position="220"/>
    </location>
</feature>
<dbReference type="Proteomes" id="UP001589610">
    <property type="component" value="Unassembled WGS sequence"/>
</dbReference>
<feature type="transmembrane region" description="Helical" evidence="1">
    <location>
        <begin position="273"/>
        <end position="291"/>
    </location>
</feature>
<gene>
    <name evidence="2" type="ORF">ACFFRH_07830</name>
</gene>
<feature type="transmembrane region" description="Helical" evidence="1">
    <location>
        <begin position="298"/>
        <end position="315"/>
    </location>
</feature>
<keyword evidence="3" id="KW-1185">Reference proteome</keyword>
<organism evidence="2 3">
    <name type="scientific">Streptosporangium vulgare</name>
    <dbReference type="NCBI Taxonomy" id="46190"/>
    <lineage>
        <taxon>Bacteria</taxon>
        <taxon>Bacillati</taxon>
        <taxon>Actinomycetota</taxon>
        <taxon>Actinomycetes</taxon>
        <taxon>Streptosporangiales</taxon>
        <taxon>Streptosporangiaceae</taxon>
        <taxon>Streptosporangium</taxon>
    </lineage>
</organism>
<keyword evidence="1" id="KW-0812">Transmembrane</keyword>
<feature type="transmembrane region" description="Helical" evidence="1">
    <location>
        <begin position="103"/>
        <end position="126"/>
    </location>
</feature>
<proteinExistence type="predicted"/>
<keyword evidence="1" id="KW-1133">Transmembrane helix</keyword>
<reference evidence="2 3" key="1">
    <citation type="submission" date="2024-09" db="EMBL/GenBank/DDBJ databases">
        <authorList>
            <person name="Sun Q."/>
            <person name="Mori K."/>
        </authorList>
    </citation>
    <scope>NUCLEOTIDE SEQUENCE [LARGE SCALE GENOMIC DNA]</scope>
    <source>
        <strain evidence="2 3">JCM 3028</strain>
    </source>
</reference>
<evidence type="ECO:0008006" key="4">
    <source>
        <dbReference type="Google" id="ProtNLM"/>
    </source>
</evidence>
<evidence type="ECO:0000256" key="1">
    <source>
        <dbReference type="SAM" id="Phobius"/>
    </source>
</evidence>
<sequence>MFGVALVLVAAQLVWRGVVLHRGGFFGDDLNMVGRAAAEPFGLDYLFGVYSAHVMPVGMIANKVVTSLGAYNWTVTAAALLLFQLAASLAVYRMLRVLFGARWAILVPFSLYLFTPLALPAFYWWAAAVQALPLQIAIAMAVASHVTFLRSGRGVDAVVTGLWFLFGLGSFHLKAVFAIPLLLVLVTVLYFPVRERLRSLAVVFGAYAVMAGAYSILFLLQLDRLHGQTVGAPASEVAGRAMARMLGVTLPVLAAGGPGPWWYKFYAVPPQLMIGAAWLLVAVVVAVTLFFRRGAWKAWLILTVYPPLLMVPILAGRSLDRALGEEARYLADVTPVIALCLALAMLPLLGETRPYRRRIPARAAVRTACALLAAGVAACSVYSAHRYVTGTEPGRAEIRSYLASVRTTLAAAPPGSDVYPQQTPYDQFGFGYGDEGLSNLTLSPLAPPELAALMRNPRPAAAPLVLDRTGRRLVPARLTGPYVAAPGGCFPQRGGMISVPLTHKGGMVVLGLDYRSTARTAAYVRVGEQETEVVFEQGTGRIHIPFTAPGASVRMEILSADTQVCVIGGLFGGPVPR</sequence>